<organism evidence="1">
    <name type="scientific">Athelia psychrophila</name>
    <dbReference type="NCBI Taxonomy" id="1759441"/>
    <lineage>
        <taxon>Eukaryota</taxon>
        <taxon>Fungi</taxon>
        <taxon>Dikarya</taxon>
        <taxon>Basidiomycota</taxon>
        <taxon>Agaricomycotina</taxon>
        <taxon>Agaricomycetes</taxon>
        <taxon>Agaricomycetidae</taxon>
        <taxon>Atheliales</taxon>
        <taxon>Atheliaceae</taxon>
        <taxon>Athelia</taxon>
    </lineage>
</organism>
<name>A0A166SN17_9AGAM</name>
<dbReference type="AlphaFoldDB" id="A0A166SN17"/>
<sequence>MLPLLLLLHGRRVPLQRGVALTLRARERLLRSGLELSPRGMMNSLLRRTKEGWEASFFSVSSTSVMYVAWNLQGPLGQEASF</sequence>
<proteinExistence type="predicted"/>
<reference evidence="1" key="1">
    <citation type="journal article" date="2016" name="Mol. Biol. Evol.">
        <title>Comparative Genomics of Early-Diverging Mushroom-Forming Fungi Provides Insights into the Origins of Lignocellulose Decay Capabilities.</title>
        <authorList>
            <person name="Nagy L.G."/>
            <person name="Riley R."/>
            <person name="Tritt A."/>
            <person name="Adam C."/>
            <person name="Daum C."/>
            <person name="Floudas D."/>
            <person name="Sun H."/>
            <person name="Yadav J.S."/>
            <person name="Pangilinan J."/>
            <person name="Larsson K.H."/>
            <person name="Matsuura K."/>
            <person name="Barry K."/>
            <person name="Labutti K."/>
            <person name="Kuo R."/>
            <person name="Ohm R.A."/>
            <person name="Bhattacharya S.S."/>
            <person name="Shirouzu T."/>
            <person name="Yoshinaga Y."/>
            <person name="Martin F.M."/>
            <person name="Grigoriev I.V."/>
            <person name="Hibbett D.S."/>
        </authorList>
    </citation>
    <scope>NUCLEOTIDE SEQUENCE [LARGE SCALE GENOMIC DNA]</scope>
    <source>
        <strain evidence="1">CBS 109695</strain>
    </source>
</reference>
<accession>A0A166SN17</accession>
<protein>
    <submittedName>
        <fullName evidence="1">Uncharacterized protein</fullName>
    </submittedName>
</protein>
<gene>
    <name evidence="1" type="ORF">FIBSPDRAFT_851215</name>
</gene>
<evidence type="ECO:0000313" key="1">
    <source>
        <dbReference type="EMBL" id="KZP29636.1"/>
    </source>
</evidence>
<dbReference type="EMBL" id="KV417497">
    <property type="protein sequence ID" value="KZP29636.1"/>
    <property type="molecule type" value="Genomic_DNA"/>
</dbReference>